<name>A0A1S8WGT2_OPIVI</name>
<evidence type="ECO:0000313" key="3">
    <source>
        <dbReference type="Proteomes" id="UP000243686"/>
    </source>
</evidence>
<evidence type="ECO:0000256" key="1">
    <source>
        <dbReference type="SAM" id="Phobius"/>
    </source>
</evidence>
<dbReference type="EMBL" id="KV907256">
    <property type="protein sequence ID" value="OON13624.1"/>
    <property type="molecule type" value="Genomic_DNA"/>
</dbReference>
<keyword evidence="1" id="KW-1133">Transmembrane helix</keyword>
<proteinExistence type="predicted"/>
<feature type="transmembrane region" description="Helical" evidence="1">
    <location>
        <begin position="130"/>
        <end position="148"/>
    </location>
</feature>
<reference evidence="2 3" key="1">
    <citation type="submission" date="2015-03" db="EMBL/GenBank/DDBJ databases">
        <title>Draft genome of the nematode, Opisthorchis viverrini.</title>
        <authorList>
            <person name="Mitreva M."/>
        </authorList>
    </citation>
    <scope>NUCLEOTIDE SEQUENCE [LARGE SCALE GENOMIC DNA]</scope>
    <source>
        <strain evidence="2">Khon Kaen</strain>
    </source>
</reference>
<keyword evidence="1" id="KW-0812">Transmembrane</keyword>
<feature type="non-terminal residue" evidence="2">
    <location>
        <position position="1"/>
    </location>
</feature>
<protein>
    <submittedName>
        <fullName evidence="2">Uncharacterized protein</fullName>
    </submittedName>
</protein>
<keyword evidence="1" id="KW-0472">Membrane</keyword>
<dbReference type="AlphaFoldDB" id="A0A1S8WGT2"/>
<keyword evidence="3" id="KW-1185">Reference proteome</keyword>
<feature type="non-terminal residue" evidence="2">
    <location>
        <position position="174"/>
    </location>
</feature>
<organism evidence="2 3">
    <name type="scientific">Opisthorchis viverrini</name>
    <name type="common">Southeast Asian liver fluke</name>
    <dbReference type="NCBI Taxonomy" id="6198"/>
    <lineage>
        <taxon>Eukaryota</taxon>
        <taxon>Metazoa</taxon>
        <taxon>Spiralia</taxon>
        <taxon>Lophotrochozoa</taxon>
        <taxon>Platyhelminthes</taxon>
        <taxon>Trematoda</taxon>
        <taxon>Digenea</taxon>
        <taxon>Opisthorchiida</taxon>
        <taxon>Opisthorchiata</taxon>
        <taxon>Opisthorchiidae</taxon>
        <taxon>Opisthorchis</taxon>
    </lineage>
</organism>
<dbReference type="Proteomes" id="UP000243686">
    <property type="component" value="Unassembled WGS sequence"/>
</dbReference>
<gene>
    <name evidence="2" type="ORF">X801_10600</name>
</gene>
<accession>A0A1S8WGT2</accession>
<evidence type="ECO:0000313" key="2">
    <source>
        <dbReference type="EMBL" id="OON13624.1"/>
    </source>
</evidence>
<sequence length="174" mass="19589">THGCCESINPISIGWSNPGVSDIKVKQFPSSSSSPLLPTNSVNSIRCRSCLPCRPENKERFIIKPDIIESDCKVCITAKSKYSGYEVEGRACMHSCPTVNANRIAKPGMTNNVRCCYKDLCNNRSVRHCLSLYLLTICVLLNTTYLVAETCIPFRFQKQMSYFILVALFDKRDF</sequence>